<dbReference type="Proteomes" id="UP001590950">
    <property type="component" value="Unassembled WGS sequence"/>
</dbReference>
<feature type="region of interest" description="Disordered" evidence="1">
    <location>
        <begin position="226"/>
        <end position="259"/>
    </location>
</feature>
<protein>
    <recommendedName>
        <fullName evidence="2">Oxidoreductase-like domain-containing protein</fullName>
    </recommendedName>
</protein>
<feature type="compositionally biased region" description="Basic and acidic residues" evidence="1">
    <location>
        <begin position="108"/>
        <end position="122"/>
    </location>
</feature>
<feature type="compositionally biased region" description="Gly residues" evidence="1">
    <location>
        <begin position="190"/>
        <end position="202"/>
    </location>
</feature>
<sequence>MPPRPPLPVNPYRLFHLSARLRLRDRPTTPSPPSSQPTPADDYYALLLSTPSPTPHPVATKTISSTLPPAPPQPSSTAAPRPTTTPNPATKILFGRDADTSGPSPKARGLERAAKGLERPPEPDNCCMSGCVHCVWDAYREEVEGWAAARRQRDSDVAKRAGEGSRAGVGEEIGGLGEGDEGSGVADVDGVGGFEGWGAGGGEEGEDALFEGVPVGIREFMKQEKRIRERRGEDAVERSYEGRNIESWRVDTKREEKRA</sequence>
<comment type="caution">
    <text evidence="3">The sequence shown here is derived from an EMBL/GenBank/DDBJ whole genome shotgun (WGS) entry which is preliminary data.</text>
</comment>
<dbReference type="InterPro" id="IPR039251">
    <property type="entry name" value="OXLD1"/>
</dbReference>
<feature type="region of interest" description="Disordered" evidence="1">
    <location>
        <begin position="20"/>
        <end position="123"/>
    </location>
</feature>
<dbReference type="PANTHER" id="PTHR21193:SF3">
    <property type="entry name" value="OXIDOREDUCTASE-LIKE DOMAIN-CONTAINING PROTEIN 1"/>
    <property type="match status" value="1"/>
</dbReference>
<evidence type="ECO:0000256" key="1">
    <source>
        <dbReference type="SAM" id="MobiDB-lite"/>
    </source>
</evidence>
<reference evidence="3 4" key="1">
    <citation type="submission" date="2024-09" db="EMBL/GenBank/DDBJ databases">
        <title>Rethinking Asexuality: The Enigmatic Case of Functional Sexual Genes in Lepraria (Stereocaulaceae).</title>
        <authorList>
            <person name="Doellman M."/>
            <person name="Sun Y."/>
            <person name="Barcenas-Pena A."/>
            <person name="Lumbsch H.T."/>
            <person name="Grewe F."/>
        </authorList>
    </citation>
    <scope>NUCLEOTIDE SEQUENCE [LARGE SCALE GENOMIC DNA]</scope>
    <source>
        <strain evidence="3 4">Mercado 3170</strain>
    </source>
</reference>
<dbReference type="EMBL" id="JBEFKJ010000002">
    <property type="protein sequence ID" value="KAL2047601.1"/>
    <property type="molecule type" value="Genomic_DNA"/>
</dbReference>
<keyword evidence="4" id="KW-1185">Reference proteome</keyword>
<dbReference type="Pfam" id="PF09791">
    <property type="entry name" value="Oxidored-like"/>
    <property type="match status" value="1"/>
</dbReference>
<evidence type="ECO:0000313" key="4">
    <source>
        <dbReference type="Proteomes" id="UP001590950"/>
    </source>
</evidence>
<feature type="region of interest" description="Disordered" evidence="1">
    <location>
        <begin position="151"/>
        <end position="207"/>
    </location>
</feature>
<feature type="domain" description="Oxidoreductase-like" evidence="2">
    <location>
        <begin position="118"/>
        <end position="152"/>
    </location>
</feature>
<feature type="compositionally biased region" description="Basic and acidic residues" evidence="1">
    <location>
        <begin position="151"/>
        <end position="163"/>
    </location>
</feature>
<dbReference type="PANTHER" id="PTHR21193">
    <property type="entry name" value="OXIDOREDUCTASE-LIKE DOMAIN-CONTAINING PROTEIN 1"/>
    <property type="match status" value="1"/>
</dbReference>
<feature type="compositionally biased region" description="Gly residues" evidence="1">
    <location>
        <begin position="165"/>
        <end position="177"/>
    </location>
</feature>
<name>A0ABR4ARX3_9LECA</name>
<accession>A0ABR4ARX3</accession>
<proteinExistence type="predicted"/>
<evidence type="ECO:0000259" key="2">
    <source>
        <dbReference type="Pfam" id="PF09791"/>
    </source>
</evidence>
<organism evidence="3 4">
    <name type="scientific">Stereocaulon virgatum</name>
    <dbReference type="NCBI Taxonomy" id="373712"/>
    <lineage>
        <taxon>Eukaryota</taxon>
        <taxon>Fungi</taxon>
        <taxon>Dikarya</taxon>
        <taxon>Ascomycota</taxon>
        <taxon>Pezizomycotina</taxon>
        <taxon>Lecanoromycetes</taxon>
        <taxon>OSLEUM clade</taxon>
        <taxon>Lecanoromycetidae</taxon>
        <taxon>Lecanorales</taxon>
        <taxon>Lecanorineae</taxon>
        <taxon>Stereocaulaceae</taxon>
        <taxon>Stereocaulon</taxon>
    </lineage>
</organism>
<gene>
    <name evidence="3" type="ORF">N7G274_000643</name>
</gene>
<evidence type="ECO:0000313" key="3">
    <source>
        <dbReference type="EMBL" id="KAL2047601.1"/>
    </source>
</evidence>
<feature type="compositionally biased region" description="Low complexity" evidence="1">
    <location>
        <begin position="75"/>
        <end position="90"/>
    </location>
</feature>
<dbReference type="InterPro" id="IPR019180">
    <property type="entry name" value="Oxidoreductase-like_N"/>
</dbReference>